<protein>
    <submittedName>
        <fullName evidence="2">Uncharacterized protein</fullName>
    </submittedName>
</protein>
<dbReference type="EMBL" id="MK072499">
    <property type="protein sequence ID" value="AYV86208.1"/>
    <property type="molecule type" value="Genomic_DNA"/>
</dbReference>
<reference evidence="2" key="1">
    <citation type="submission" date="2018-10" db="EMBL/GenBank/DDBJ databases">
        <title>Hidden diversity of soil giant viruses.</title>
        <authorList>
            <person name="Schulz F."/>
            <person name="Alteio L."/>
            <person name="Goudeau D."/>
            <person name="Ryan E.M."/>
            <person name="Malmstrom R.R."/>
            <person name="Blanchard J."/>
            <person name="Woyke T."/>
        </authorList>
    </citation>
    <scope>NUCLEOTIDE SEQUENCE</scope>
    <source>
        <strain evidence="2">SMV1</strain>
    </source>
</reference>
<sequence>MEKNEHKTKAPRSFKTTKTPACSPAIKPSVAIIEPPPIKLEEVYVPEYTTKIVMIDNKPVLVQSEK</sequence>
<name>A0A3G5AGE9_9VIRU</name>
<evidence type="ECO:0000313" key="2">
    <source>
        <dbReference type="EMBL" id="AYV86208.1"/>
    </source>
</evidence>
<proteinExistence type="predicted"/>
<gene>
    <name evidence="2" type="ORF">Solumvirus2_15</name>
</gene>
<accession>A0A3G5AGE9</accession>
<feature type="region of interest" description="Disordered" evidence="1">
    <location>
        <begin position="1"/>
        <end position="22"/>
    </location>
</feature>
<evidence type="ECO:0000256" key="1">
    <source>
        <dbReference type="SAM" id="MobiDB-lite"/>
    </source>
</evidence>
<organism evidence="2">
    <name type="scientific">Solumvirus sp</name>
    <dbReference type="NCBI Taxonomy" id="2487773"/>
    <lineage>
        <taxon>Viruses</taxon>
        <taxon>Pithoviruses</taxon>
    </lineage>
</organism>